<dbReference type="PROSITE" id="PS51161">
    <property type="entry name" value="ATP_CONE"/>
    <property type="match status" value="1"/>
</dbReference>
<evidence type="ECO:0000256" key="3">
    <source>
        <dbReference type="PROSITE-ProRule" id="PRU00492"/>
    </source>
</evidence>
<dbReference type="Proteomes" id="UP000699691">
    <property type="component" value="Unassembled WGS sequence"/>
</dbReference>
<dbReference type="InterPro" id="IPR005144">
    <property type="entry name" value="ATP-cone_dom"/>
</dbReference>
<dbReference type="GO" id="GO:0009307">
    <property type="term" value="P:DNA restriction-modification system"/>
    <property type="evidence" value="ECO:0007669"/>
    <property type="project" value="InterPro"/>
</dbReference>
<feature type="domain" description="ATP-cone" evidence="4">
    <location>
        <begin position="5"/>
        <end position="86"/>
    </location>
</feature>
<dbReference type="EMBL" id="JAGQKY010000017">
    <property type="protein sequence ID" value="MCA9397320.1"/>
    <property type="molecule type" value="Genomic_DNA"/>
</dbReference>
<dbReference type="InterPro" id="IPR011335">
    <property type="entry name" value="Restrct_endonuc-II-like"/>
</dbReference>
<sequence>MPDQIFVRKAAGDLVPYDPDKVRESLQRAMVDDALIEDILKKVNPKVTNGMSTKELYSEIYSHLHTNDAAAAAKYNLKQAIMELGPSGYPFEQFMAGVLRHIGYQTWTNQIVKGKCVTHEIDIIAERNNIHYMVEAKYHNLPGRKTTIQEALYTHARFLDVQDRWKETEPDEEAHAIHRGWLITNTKLSSDAIEYANCIGLEVSSWDYPTGTSLRKLITSSGAHPITSLHSLTEEQLTLLLKANKVLCMDLIDMENREIEELGLQAAYEEAKGICFEDVEIEEDDEIEEPQEFIHS</sequence>
<keyword evidence="5" id="KW-0255">Endonuclease</keyword>
<dbReference type="GO" id="GO:0003677">
    <property type="term" value="F:DNA binding"/>
    <property type="evidence" value="ECO:0007669"/>
    <property type="project" value="InterPro"/>
</dbReference>
<name>A0A955LVF5_UNCKA</name>
<dbReference type="Gene3D" id="3.40.1350.10">
    <property type="match status" value="1"/>
</dbReference>
<dbReference type="GO" id="GO:0016787">
    <property type="term" value="F:hydrolase activity"/>
    <property type="evidence" value="ECO:0007669"/>
    <property type="project" value="UniProtKB-KW"/>
</dbReference>
<evidence type="ECO:0000313" key="5">
    <source>
        <dbReference type="EMBL" id="MCA9397320.1"/>
    </source>
</evidence>
<dbReference type="Pfam" id="PF04471">
    <property type="entry name" value="Mrr_cat"/>
    <property type="match status" value="1"/>
</dbReference>
<dbReference type="InterPro" id="IPR011856">
    <property type="entry name" value="tRNA_endonuc-like_dom_sf"/>
</dbReference>
<dbReference type="AlphaFoldDB" id="A0A955LVF5"/>
<dbReference type="EC" id="3.1.21.-" evidence="5"/>
<accession>A0A955LVF5</accession>
<dbReference type="InterPro" id="IPR007560">
    <property type="entry name" value="Restrct_endonuc_IV_Mrr"/>
</dbReference>
<evidence type="ECO:0000256" key="1">
    <source>
        <dbReference type="ARBA" id="ARBA00022741"/>
    </source>
</evidence>
<keyword evidence="1 3" id="KW-0547">Nucleotide-binding</keyword>
<dbReference type="SUPFAM" id="SSF52980">
    <property type="entry name" value="Restriction endonuclease-like"/>
    <property type="match status" value="1"/>
</dbReference>
<keyword evidence="5" id="KW-0540">Nuclease</keyword>
<evidence type="ECO:0000313" key="6">
    <source>
        <dbReference type="Proteomes" id="UP000699691"/>
    </source>
</evidence>
<protein>
    <submittedName>
        <fullName evidence="5">Restriction endonuclease</fullName>
        <ecNumber evidence="5">3.1.21.-</ecNumber>
    </submittedName>
</protein>
<evidence type="ECO:0000256" key="2">
    <source>
        <dbReference type="ARBA" id="ARBA00022840"/>
    </source>
</evidence>
<gene>
    <name evidence="5" type="ORF">KC573_00690</name>
</gene>
<reference evidence="5" key="2">
    <citation type="journal article" date="2021" name="Microbiome">
        <title>Successional dynamics and alternative stable states in a saline activated sludge microbial community over 9 years.</title>
        <authorList>
            <person name="Wang Y."/>
            <person name="Ye J."/>
            <person name="Ju F."/>
            <person name="Liu L."/>
            <person name="Boyd J.A."/>
            <person name="Deng Y."/>
            <person name="Parks D.H."/>
            <person name="Jiang X."/>
            <person name="Yin X."/>
            <person name="Woodcroft B.J."/>
            <person name="Tyson G.W."/>
            <person name="Hugenholtz P."/>
            <person name="Polz M.F."/>
            <person name="Zhang T."/>
        </authorList>
    </citation>
    <scope>NUCLEOTIDE SEQUENCE</scope>
    <source>
        <strain evidence="5">HKST-UBA02</strain>
    </source>
</reference>
<comment type="caution">
    <text evidence="5">The sequence shown here is derived from an EMBL/GenBank/DDBJ whole genome shotgun (WGS) entry which is preliminary data.</text>
</comment>
<keyword evidence="5" id="KW-0378">Hydrolase</keyword>
<reference evidence="5" key="1">
    <citation type="submission" date="2020-04" db="EMBL/GenBank/DDBJ databases">
        <authorList>
            <person name="Zhang T."/>
        </authorList>
    </citation>
    <scope>NUCLEOTIDE SEQUENCE</scope>
    <source>
        <strain evidence="5">HKST-UBA02</strain>
    </source>
</reference>
<dbReference type="GO" id="GO:0005524">
    <property type="term" value="F:ATP binding"/>
    <property type="evidence" value="ECO:0007669"/>
    <property type="project" value="UniProtKB-UniRule"/>
</dbReference>
<keyword evidence="2 3" id="KW-0067">ATP-binding</keyword>
<proteinExistence type="predicted"/>
<dbReference type="GO" id="GO:0004519">
    <property type="term" value="F:endonuclease activity"/>
    <property type="evidence" value="ECO:0007669"/>
    <property type="project" value="UniProtKB-KW"/>
</dbReference>
<organism evidence="5 6">
    <name type="scientific">candidate division WWE3 bacterium</name>
    <dbReference type="NCBI Taxonomy" id="2053526"/>
    <lineage>
        <taxon>Bacteria</taxon>
        <taxon>Katanobacteria</taxon>
    </lineage>
</organism>
<evidence type="ECO:0000259" key="4">
    <source>
        <dbReference type="PROSITE" id="PS51161"/>
    </source>
</evidence>